<evidence type="ECO:0008006" key="5">
    <source>
        <dbReference type="Google" id="ProtNLM"/>
    </source>
</evidence>
<feature type="region of interest" description="Disordered" evidence="1">
    <location>
        <begin position="27"/>
        <end position="50"/>
    </location>
</feature>
<organism evidence="3 4">
    <name type="scientific">Streptomyces noursei</name>
    <name type="common">Streptomyces albulus</name>
    <dbReference type="NCBI Taxonomy" id="1971"/>
    <lineage>
        <taxon>Bacteria</taxon>
        <taxon>Bacillati</taxon>
        <taxon>Actinomycetota</taxon>
        <taxon>Actinomycetes</taxon>
        <taxon>Kitasatosporales</taxon>
        <taxon>Streptomycetaceae</taxon>
        <taxon>Streptomyces</taxon>
    </lineage>
</organism>
<evidence type="ECO:0000313" key="4">
    <source>
        <dbReference type="Proteomes" id="UP000236047"/>
    </source>
</evidence>
<keyword evidence="2" id="KW-0732">Signal</keyword>
<reference evidence="4" key="1">
    <citation type="submission" date="2015-09" db="EMBL/GenBank/DDBJ databases">
        <authorList>
            <person name="Graham D.E."/>
            <person name="Mahan K.M."/>
            <person name="Klingeman D.M."/>
            <person name="Fida T."/>
            <person name="Giannone R.J."/>
            <person name="Hettich R.L."/>
            <person name="Parry R.J."/>
            <person name="Spain J.C."/>
        </authorList>
    </citation>
    <scope>NUCLEOTIDE SEQUENCE [LARGE SCALE GENOMIC DNA]</scope>
    <source>
        <strain evidence="4">JCM 4701</strain>
    </source>
</reference>
<evidence type="ECO:0000256" key="2">
    <source>
        <dbReference type="SAM" id="SignalP"/>
    </source>
</evidence>
<gene>
    <name evidence="3" type="ORF">AOB60_42580</name>
</gene>
<feature type="signal peptide" evidence="2">
    <location>
        <begin position="1"/>
        <end position="23"/>
    </location>
</feature>
<keyword evidence="4" id="KW-1185">Reference proteome</keyword>
<proteinExistence type="predicted"/>
<sequence length="239" mass="24304">MHRSAKRLAGLLTCAAVPMLLVAGCSGSDSKSSGDSTPSGSSSAAASTAPSPTVAAAKFKKLPNPCTAFSKDTLDKLLPKVKDAAGTQGKSTDPTVRGACSWTSSDEQGVDGTQFRWLDVAFQRYDSDPTVGSGEKRATDFYTQQINDAKGTQGAKKVATVATAGTGDAATAITYDIAKEGNDFKNTTIVARTANIVVTVNYNGAGMAGADDPNGNDLLKAAQAAAKEAVTAATKANTA</sequence>
<dbReference type="EMBL" id="LJSN01000005">
    <property type="protein sequence ID" value="PNE36706.1"/>
    <property type="molecule type" value="Genomic_DNA"/>
</dbReference>
<dbReference type="Proteomes" id="UP000236047">
    <property type="component" value="Unassembled WGS sequence"/>
</dbReference>
<feature type="chain" id="PRO_5039729046" description="DUF3558 domain-containing protein" evidence="2">
    <location>
        <begin position="24"/>
        <end position="239"/>
    </location>
</feature>
<comment type="caution">
    <text evidence="3">The sequence shown here is derived from an EMBL/GenBank/DDBJ whole genome shotgun (WGS) entry which is preliminary data.</text>
</comment>
<protein>
    <recommendedName>
        <fullName evidence="5">DUF3558 domain-containing protein</fullName>
    </recommendedName>
</protein>
<feature type="region of interest" description="Disordered" evidence="1">
    <location>
        <begin position="84"/>
        <end position="105"/>
    </location>
</feature>
<dbReference type="InterPro" id="IPR024520">
    <property type="entry name" value="DUF3558"/>
</dbReference>
<dbReference type="Pfam" id="PF12079">
    <property type="entry name" value="DUF3558"/>
    <property type="match status" value="1"/>
</dbReference>
<dbReference type="RefSeq" id="WP_073442579.1">
    <property type="nucleotide sequence ID" value="NZ_LJSN01000005.1"/>
</dbReference>
<dbReference type="AlphaFoldDB" id="A0A2N8P6S1"/>
<evidence type="ECO:0000256" key="1">
    <source>
        <dbReference type="SAM" id="MobiDB-lite"/>
    </source>
</evidence>
<dbReference type="PROSITE" id="PS51257">
    <property type="entry name" value="PROKAR_LIPOPROTEIN"/>
    <property type="match status" value="1"/>
</dbReference>
<accession>A0A2N8P6S1</accession>
<name>A0A2N8P6S1_STRNR</name>
<evidence type="ECO:0000313" key="3">
    <source>
        <dbReference type="EMBL" id="PNE36706.1"/>
    </source>
</evidence>